<dbReference type="EMBL" id="CM045769">
    <property type="protein sequence ID" value="KAI7995871.1"/>
    <property type="molecule type" value="Genomic_DNA"/>
</dbReference>
<name>A0ACC0G895_9ERIC</name>
<evidence type="ECO:0000313" key="2">
    <source>
        <dbReference type="Proteomes" id="UP001060215"/>
    </source>
</evidence>
<feature type="non-terminal residue" evidence="1">
    <location>
        <position position="228"/>
    </location>
</feature>
<evidence type="ECO:0000313" key="1">
    <source>
        <dbReference type="EMBL" id="KAI7995871.1"/>
    </source>
</evidence>
<dbReference type="Proteomes" id="UP001060215">
    <property type="component" value="Chromosome 12"/>
</dbReference>
<gene>
    <name evidence="1" type="ORF">LOK49_LG11G00744</name>
</gene>
<protein>
    <submittedName>
        <fullName evidence="1">Protein MAIN-LIKE 2</fullName>
    </submittedName>
</protein>
<sequence length="228" mass="25170">MVDDIPHDGASLGMEADPEHVPLPPRVRPFDPETYHPEIIDEAGFGLFCAGLSRLIASRPLLGALVERWWDTTNSFHFFTVEDMTMTPYDFVMLTGIEVYAYFSTLAPELEVEMPPVVPYSYRYDSISRGSPGRRCLRVAGTSLLALRAFPIIGLYSRTGSSHATSAIHTGYKESLLPGGASSIRQGFGWPALPTELTSWRHTGEAYQIPIEPAPAGHRYVRAPNSSL</sequence>
<proteinExistence type="predicted"/>
<keyword evidence="2" id="KW-1185">Reference proteome</keyword>
<organism evidence="1 2">
    <name type="scientific">Camellia lanceoleosa</name>
    <dbReference type="NCBI Taxonomy" id="1840588"/>
    <lineage>
        <taxon>Eukaryota</taxon>
        <taxon>Viridiplantae</taxon>
        <taxon>Streptophyta</taxon>
        <taxon>Embryophyta</taxon>
        <taxon>Tracheophyta</taxon>
        <taxon>Spermatophyta</taxon>
        <taxon>Magnoliopsida</taxon>
        <taxon>eudicotyledons</taxon>
        <taxon>Gunneridae</taxon>
        <taxon>Pentapetalae</taxon>
        <taxon>asterids</taxon>
        <taxon>Ericales</taxon>
        <taxon>Theaceae</taxon>
        <taxon>Camellia</taxon>
    </lineage>
</organism>
<accession>A0ACC0G895</accession>
<comment type="caution">
    <text evidence="1">The sequence shown here is derived from an EMBL/GenBank/DDBJ whole genome shotgun (WGS) entry which is preliminary data.</text>
</comment>
<reference evidence="1 2" key="1">
    <citation type="journal article" date="2022" name="Plant J.">
        <title>Chromosome-level genome of Camellia lanceoleosa provides a valuable resource for understanding genome evolution and self-incompatibility.</title>
        <authorList>
            <person name="Gong W."/>
            <person name="Xiao S."/>
            <person name="Wang L."/>
            <person name="Liao Z."/>
            <person name="Chang Y."/>
            <person name="Mo W."/>
            <person name="Hu G."/>
            <person name="Li W."/>
            <person name="Zhao G."/>
            <person name="Zhu H."/>
            <person name="Hu X."/>
            <person name="Ji K."/>
            <person name="Xiang X."/>
            <person name="Song Q."/>
            <person name="Yuan D."/>
            <person name="Jin S."/>
            <person name="Zhang L."/>
        </authorList>
    </citation>
    <scope>NUCLEOTIDE SEQUENCE [LARGE SCALE GENOMIC DNA]</scope>
    <source>
        <strain evidence="1">SQ_2022a</strain>
    </source>
</reference>